<dbReference type="OrthoDB" id="71985at2759"/>
<keyword evidence="2" id="KW-1185">Reference proteome</keyword>
<dbReference type="AlphaFoldDB" id="A0A1V9ZC91"/>
<sequence>MADNVLFWGQLDPLHRASSVSVEEAVDYYRKSFKTLCKSSVVDTENDSKSLKFSQSAATSLNDVLRVLMQATKEQIGTRLPQRIFEPPTKSLPKKYFPKTIAEETPEYFLKKHKRITSISKAQSTYFCDRTPMKQPVAIDKRHWNNLQAKESDILQRRGKHLMAILEDQQLLEIEREMKLNQAVKYDDAMRMKCIADIAKERYEAADRIMRILDDYGIVPSSIAIEYFQLTLPIKTSSKSHN</sequence>
<protein>
    <submittedName>
        <fullName evidence="1">Uncharacterized protein</fullName>
    </submittedName>
</protein>
<gene>
    <name evidence="1" type="ORF">THRCLA_07713</name>
</gene>
<comment type="caution">
    <text evidence="1">The sequence shown here is derived from an EMBL/GenBank/DDBJ whole genome shotgun (WGS) entry which is preliminary data.</text>
</comment>
<reference evidence="1 2" key="1">
    <citation type="journal article" date="2014" name="Genome Biol. Evol.">
        <title>The secreted proteins of Achlya hypogyna and Thraustotheca clavata identify the ancestral oomycete secretome and reveal gene acquisitions by horizontal gene transfer.</title>
        <authorList>
            <person name="Misner I."/>
            <person name="Blouin N."/>
            <person name="Leonard G."/>
            <person name="Richards T.A."/>
            <person name="Lane C.E."/>
        </authorList>
    </citation>
    <scope>NUCLEOTIDE SEQUENCE [LARGE SCALE GENOMIC DNA]</scope>
    <source>
        <strain evidence="1 2">ATCC 34112</strain>
    </source>
</reference>
<proteinExistence type="predicted"/>
<accession>A0A1V9ZC91</accession>
<evidence type="ECO:0000313" key="1">
    <source>
        <dbReference type="EMBL" id="OQR95619.1"/>
    </source>
</evidence>
<name>A0A1V9ZC91_9STRA</name>
<dbReference type="EMBL" id="JNBS01002073">
    <property type="protein sequence ID" value="OQR95619.1"/>
    <property type="molecule type" value="Genomic_DNA"/>
</dbReference>
<dbReference type="Proteomes" id="UP000243217">
    <property type="component" value="Unassembled WGS sequence"/>
</dbReference>
<evidence type="ECO:0000313" key="2">
    <source>
        <dbReference type="Proteomes" id="UP000243217"/>
    </source>
</evidence>
<organism evidence="1 2">
    <name type="scientific">Thraustotheca clavata</name>
    <dbReference type="NCBI Taxonomy" id="74557"/>
    <lineage>
        <taxon>Eukaryota</taxon>
        <taxon>Sar</taxon>
        <taxon>Stramenopiles</taxon>
        <taxon>Oomycota</taxon>
        <taxon>Saprolegniomycetes</taxon>
        <taxon>Saprolegniales</taxon>
        <taxon>Achlyaceae</taxon>
        <taxon>Thraustotheca</taxon>
    </lineage>
</organism>